<evidence type="ECO:0000313" key="2">
    <source>
        <dbReference type="Proteomes" id="UP001319828"/>
    </source>
</evidence>
<proteinExistence type="predicted"/>
<keyword evidence="1" id="KW-0966">Cell projection</keyword>
<protein>
    <submittedName>
        <fullName evidence="1">Flagellar M-ring protein FliF</fullName>
    </submittedName>
</protein>
<name>A0ACC5W0X5_9BACT</name>
<comment type="caution">
    <text evidence="1">The sequence shown here is derived from an EMBL/GenBank/DDBJ whole genome shotgun (WGS) entry which is preliminary data.</text>
</comment>
<keyword evidence="2" id="KW-1185">Reference proteome</keyword>
<keyword evidence="1" id="KW-0969">Cilium</keyword>
<gene>
    <name evidence="1" type="primary">fliF</name>
    <name evidence="1" type="ORF">H2252_02360</name>
</gene>
<sequence>MDFKEMLHQIGQLFQKLTRKQLIVIAVSIVVVVGFLVFLALFRGGGNGSSDGYAVLVENVSPSSSAAIVAKLEQNNIPYKLASENKILVPKDQVYRQRMFIASEGLIKDSRIGFEAFDQQQFGATDQDIAIKYRRALEGELSRTIETLEPIRSAVVHIAIPKDSVFTERQIPPTASVVVNVKEGLRLTAKQIDGIKNIVSAAVANLKKDNIKISDQRGIPLDDKDNSDDLVREQIKYKSDQEKALEDKIIENLAPFAGGTDKVKVSVNIDFDFSKQESQSEIYDPNTVVRSEQTLNEERTGRKDREVQGVPGAVSNIGPVEGLDNKGEIDTYKKNQVTTNNEISKTITNTKKQFATIVRTSAAVTIDGKYQDVVDANGDVKSEYVPLTKQELASIESIVKSTINYNQARGDSVVVQNLPFHRETIRVESKVKTFYNRFIEPFIPPVKYFIAAILLFIFYKKVITPFTQKMLEDMAAQEEAQEGGVNAIIDEAEDALEKFNMARKKVEEQLGFGDSFNEDTIQYEVLLEKLRGLVSDKGEEIAVLLQNLIQNDSEFGDKDI</sequence>
<keyword evidence="1" id="KW-0282">Flagellum</keyword>
<reference evidence="1" key="1">
    <citation type="submission" date="2020-07" db="EMBL/GenBank/DDBJ databases">
        <title>Campylobacter molothri sp. nov. isolated from wild birds.</title>
        <authorList>
            <person name="Miller W.G."/>
            <person name="Chapman M.H."/>
            <person name="Yee E."/>
            <person name="Lopes B.S."/>
            <person name="Forbes K.J."/>
        </authorList>
    </citation>
    <scope>NUCLEOTIDE SEQUENCE</scope>
    <source>
        <strain evidence="1">RM9754</strain>
    </source>
</reference>
<dbReference type="EMBL" id="JACHUQ010000003">
    <property type="protein sequence ID" value="MBZ7974221.1"/>
    <property type="molecule type" value="Genomic_DNA"/>
</dbReference>
<organism evidence="1 2">
    <name type="scientific">Campylobacter molothri</name>
    <dbReference type="NCBI Taxonomy" id="1032242"/>
    <lineage>
        <taxon>Bacteria</taxon>
        <taxon>Pseudomonadati</taxon>
        <taxon>Campylobacterota</taxon>
        <taxon>Epsilonproteobacteria</taxon>
        <taxon>Campylobacterales</taxon>
        <taxon>Campylobacteraceae</taxon>
        <taxon>Campylobacter</taxon>
    </lineage>
</organism>
<evidence type="ECO:0000313" key="1">
    <source>
        <dbReference type="EMBL" id="MBZ7974221.1"/>
    </source>
</evidence>
<accession>A0ACC5W0X5</accession>
<dbReference type="Proteomes" id="UP001319828">
    <property type="component" value="Unassembled WGS sequence"/>
</dbReference>